<feature type="region of interest" description="Disordered" evidence="1">
    <location>
        <begin position="51"/>
        <end position="79"/>
    </location>
</feature>
<organism evidence="2 3">
    <name type="scientific">Parasponia andersonii</name>
    <name type="common">Sponia andersonii</name>
    <dbReference type="NCBI Taxonomy" id="3476"/>
    <lineage>
        <taxon>Eukaryota</taxon>
        <taxon>Viridiplantae</taxon>
        <taxon>Streptophyta</taxon>
        <taxon>Embryophyta</taxon>
        <taxon>Tracheophyta</taxon>
        <taxon>Spermatophyta</taxon>
        <taxon>Magnoliopsida</taxon>
        <taxon>eudicotyledons</taxon>
        <taxon>Gunneridae</taxon>
        <taxon>Pentapetalae</taxon>
        <taxon>rosids</taxon>
        <taxon>fabids</taxon>
        <taxon>Rosales</taxon>
        <taxon>Cannabaceae</taxon>
        <taxon>Parasponia</taxon>
    </lineage>
</organism>
<comment type="caution">
    <text evidence="2">The sequence shown here is derived from an EMBL/GenBank/DDBJ whole genome shotgun (WGS) entry which is preliminary data.</text>
</comment>
<feature type="compositionally biased region" description="Low complexity" evidence="1">
    <location>
        <begin position="159"/>
        <end position="175"/>
    </location>
</feature>
<feature type="region of interest" description="Disordered" evidence="1">
    <location>
        <begin position="147"/>
        <end position="209"/>
    </location>
</feature>
<gene>
    <name evidence="2" type="ORF">PanWU01x14_212140</name>
</gene>
<accession>A0A2P5BT54</accession>
<dbReference type="GO" id="GO:0010027">
    <property type="term" value="P:thylakoid membrane organization"/>
    <property type="evidence" value="ECO:0007669"/>
    <property type="project" value="InterPro"/>
</dbReference>
<protein>
    <submittedName>
        <fullName evidence="2">Uncharacterized protein</fullName>
    </submittedName>
</protein>
<dbReference type="OrthoDB" id="532061at2759"/>
<dbReference type="PANTHER" id="PTHR35745:SF1">
    <property type="entry name" value="OS04G0513000 PROTEIN"/>
    <property type="match status" value="1"/>
</dbReference>
<name>A0A2P5BT54_PARAD</name>
<dbReference type="EMBL" id="JXTB01000226">
    <property type="protein sequence ID" value="PON51971.1"/>
    <property type="molecule type" value="Genomic_DNA"/>
</dbReference>
<evidence type="ECO:0000313" key="3">
    <source>
        <dbReference type="Proteomes" id="UP000237105"/>
    </source>
</evidence>
<sequence length="209" mass="22084">MSGGLAAASASGPIVSYMPSKSKTCSSYTSSFVNPGSIASSEFKLRSIKFSNQKESQRRKGICYSSTRPGGPGSGDNESRSVLDAFFLGKALAEALNERIESTVGEFLSTIGRLQSEQQKQVQEFQEDVLERAKRAKEKAAREALEAQGLISGSVTVEATPVTNNTTSVTSPSASNDGSPVDQPLSSEPTPTGPDIANQNPTSRLSNEE</sequence>
<dbReference type="InterPro" id="IPR040003">
    <property type="entry name" value="PG18-like"/>
</dbReference>
<dbReference type="Pfam" id="PF20711">
    <property type="entry name" value="DUF6825"/>
    <property type="match status" value="1"/>
</dbReference>
<dbReference type="STRING" id="3476.A0A2P5BT54"/>
<dbReference type="Proteomes" id="UP000237105">
    <property type="component" value="Unassembled WGS sequence"/>
</dbReference>
<feature type="compositionally biased region" description="Polar residues" evidence="1">
    <location>
        <begin position="197"/>
        <end position="209"/>
    </location>
</feature>
<dbReference type="AlphaFoldDB" id="A0A2P5BT54"/>
<reference evidence="3" key="1">
    <citation type="submission" date="2016-06" db="EMBL/GenBank/DDBJ databases">
        <title>Parallel loss of symbiosis genes in relatives of nitrogen-fixing non-legume Parasponia.</title>
        <authorList>
            <person name="Van Velzen R."/>
            <person name="Holmer R."/>
            <person name="Bu F."/>
            <person name="Rutten L."/>
            <person name="Van Zeijl A."/>
            <person name="Liu W."/>
            <person name="Santuari L."/>
            <person name="Cao Q."/>
            <person name="Sharma T."/>
            <person name="Shen D."/>
            <person name="Roswanjaya Y."/>
            <person name="Wardhani T."/>
            <person name="Kalhor M.S."/>
            <person name="Jansen J."/>
            <person name="Van den Hoogen J."/>
            <person name="Gungor B."/>
            <person name="Hartog M."/>
            <person name="Hontelez J."/>
            <person name="Verver J."/>
            <person name="Yang W.-C."/>
            <person name="Schijlen E."/>
            <person name="Repin R."/>
            <person name="Schilthuizen M."/>
            <person name="Schranz E."/>
            <person name="Heidstra R."/>
            <person name="Miyata K."/>
            <person name="Fedorova E."/>
            <person name="Kohlen W."/>
            <person name="Bisseling T."/>
            <person name="Smit S."/>
            <person name="Geurts R."/>
        </authorList>
    </citation>
    <scope>NUCLEOTIDE SEQUENCE [LARGE SCALE GENOMIC DNA]</scope>
    <source>
        <strain evidence="3">cv. WU1-14</strain>
    </source>
</reference>
<evidence type="ECO:0000313" key="2">
    <source>
        <dbReference type="EMBL" id="PON51971.1"/>
    </source>
</evidence>
<dbReference type="GO" id="GO:0009535">
    <property type="term" value="C:chloroplast thylakoid membrane"/>
    <property type="evidence" value="ECO:0007669"/>
    <property type="project" value="TreeGrafter"/>
</dbReference>
<dbReference type="PANTHER" id="PTHR35745">
    <property type="entry name" value="BNACNNG14650D PROTEIN"/>
    <property type="match status" value="1"/>
</dbReference>
<proteinExistence type="predicted"/>
<keyword evidence="3" id="KW-1185">Reference proteome</keyword>
<evidence type="ECO:0000256" key="1">
    <source>
        <dbReference type="SAM" id="MobiDB-lite"/>
    </source>
</evidence>